<comment type="caution">
    <text evidence="2">The sequence shown here is derived from an EMBL/GenBank/DDBJ whole genome shotgun (WGS) entry which is preliminary data.</text>
</comment>
<dbReference type="Pfam" id="PF08590">
    <property type="entry name" value="DUF1771"/>
    <property type="match status" value="1"/>
</dbReference>
<dbReference type="InterPro" id="IPR036063">
    <property type="entry name" value="Smr_dom_sf"/>
</dbReference>
<dbReference type="InterPro" id="IPR002625">
    <property type="entry name" value="Smr_dom"/>
</dbReference>
<dbReference type="AlphaFoldDB" id="A0ABD1SWC1"/>
<keyword evidence="3" id="KW-1185">Reference proteome</keyword>
<dbReference type="SUPFAM" id="SSF160443">
    <property type="entry name" value="SMR domain-like"/>
    <property type="match status" value="1"/>
</dbReference>
<evidence type="ECO:0000313" key="3">
    <source>
        <dbReference type="Proteomes" id="UP001604336"/>
    </source>
</evidence>
<dbReference type="InterPro" id="IPR013899">
    <property type="entry name" value="DUF1771"/>
</dbReference>
<protein>
    <submittedName>
        <fullName evidence="2">Smr (Small MutS Related) domain-containing protein</fullName>
    </submittedName>
</protein>
<reference evidence="3" key="1">
    <citation type="submission" date="2024-07" db="EMBL/GenBank/DDBJ databases">
        <title>Two chromosome-level genome assemblies of Korean endemic species Abeliophyllum distichum and Forsythia ovata (Oleaceae).</title>
        <authorList>
            <person name="Jang H."/>
        </authorList>
    </citation>
    <scope>NUCLEOTIDE SEQUENCE [LARGE SCALE GENOMIC DNA]</scope>
</reference>
<dbReference type="Proteomes" id="UP001604336">
    <property type="component" value="Unassembled WGS sequence"/>
</dbReference>
<sequence>MSTSARERSMRVDRARTKANPGWAAFDLKHKRKQEGLSTEIDTESYPMLSGAVSSESLLKKDQLLLERPFSSVLSTSVNFPSTSTFNKDLDKQVPVVDRHFRTTQSNKVAAREDEMRRNAVELCKKLNELHPWADESLIKDVMTGLSNDVDKASTLLEAMVISENKEGENKLVESNYENNNTSLASAAASFGGTTDHPGPTGFDEVRLNETSRATMDNHTSFGKMLPCDGRNSSFILDATKFSLLEPEWEEDDVYLIHRKDAVRMMRSAYRHSKAANDAYLRGDHLSAQHFSLRAREEWNTAEQLNAKAAKEILRIRNCENDQWTLDLHGLHAAEAVQALQEHLHKVESLKSSNRLATSDAVNKEPATLLSASLESPTHNGLEKLRKQPLLRQRQKLLQVITGKGNNSKGAAALPPVIRYFLTENGYQFDDARPGVITILPKFRPQ</sequence>
<accession>A0ABD1SWC1</accession>
<dbReference type="SMART" id="SM01162">
    <property type="entry name" value="DUF1771"/>
    <property type="match status" value="1"/>
</dbReference>
<proteinExistence type="predicted"/>
<feature type="domain" description="Smr" evidence="1">
    <location>
        <begin position="326"/>
        <end position="442"/>
    </location>
</feature>
<evidence type="ECO:0000313" key="2">
    <source>
        <dbReference type="EMBL" id="KAL2504729.1"/>
    </source>
</evidence>
<dbReference type="EMBL" id="JBFOLK010000006">
    <property type="protein sequence ID" value="KAL2504729.1"/>
    <property type="molecule type" value="Genomic_DNA"/>
</dbReference>
<organism evidence="2 3">
    <name type="scientific">Abeliophyllum distichum</name>
    <dbReference type="NCBI Taxonomy" id="126358"/>
    <lineage>
        <taxon>Eukaryota</taxon>
        <taxon>Viridiplantae</taxon>
        <taxon>Streptophyta</taxon>
        <taxon>Embryophyta</taxon>
        <taxon>Tracheophyta</taxon>
        <taxon>Spermatophyta</taxon>
        <taxon>Magnoliopsida</taxon>
        <taxon>eudicotyledons</taxon>
        <taxon>Gunneridae</taxon>
        <taxon>Pentapetalae</taxon>
        <taxon>asterids</taxon>
        <taxon>lamiids</taxon>
        <taxon>Lamiales</taxon>
        <taxon>Oleaceae</taxon>
        <taxon>Forsythieae</taxon>
        <taxon>Abeliophyllum</taxon>
    </lineage>
</organism>
<dbReference type="PANTHER" id="PTHR47812:SF2">
    <property type="entry name" value="SMR (SMALL MUTS RELATED) DOMAIN-CONTAINING PROTEIN"/>
    <property type="match status" value="1"/>
</dbReference>
<dbReference type="PROSITE" id="PS50828">
    <property type="entry name" value="SMR"/>
    <property type="match status" value="1"/>
</dbReference>
<name>A0ABD1SWC1_9LAMI</name>
<evidence type="ECO:0000259" key="1">
    <source>
        <dbReference type="PROSITE" id="PS50828"/>
    </source>
</evidence>
<dbReference type="Gene3D" id="3.30.1370.110">
    <property type="match status" value="1"/>
</dbReference>
<dbReference type="PANTHER" id="PTHR47812">
    <property type="entry name" value="SMR (SMALL MUTS RELATED) DOMAIN-CONTAINING PROTEIN"/>
    <property type="match status" value="1"/>
</dbReference>
<gene>
    <name evidence="2" type="ORF">Adt_20350</name>
</gene>
<dbReference type="SMART" id="SM00463">
    <property type="entry name" value="SMR"/>
    <property type="match status" value="1"/>
</dbReference>